<dbReference type="Proteomes" id="UP001454036">
    <property type="component" value="Unassembled WGS sequence"/>
</dbReference>
<name>A0AAV3Q2J3_LITER</name>
<accession>A0AAV3Q2J3</accession>
<evidence type="ECO:0000313" key="3">
    <source>
        <dbReference type="Proteomes" id="UP001454036"/>
    </source>
</evidence>
<evidence type="ECO:0000313" key="2">
    <source>
        <dbReference type="EMBL" id="GAA0157498.1"/>
    </source>
</evidence>
<protein>
    <submittedName>
        <fullName evidence="2">Uncharacterized protein</fullName>
    </submittedName>
</protein>
<dbReference type="EMBL" id="BAABME010034927">
    <property type="protein sequence ID" value="GAA0157498.1"/>
    <property type="molecule type" value="Genomic_DNA"/>
</dbReference>
<evidence type="ECO:0000256" key="1">
    <source>
        <dbReference type="SAM" id="MobiDB-lite"/>
    </source>
</evidence>
<dbReference type="AlphaFoldDB" id="A0AAV3Q2J3"/>
<reference evidence="2 3" key="1">
    <citation type="submission" date="2024-01" db="EMBL/GenBank/DDBJ databases">
        <title>The complete chloroplast genome sequence of Lithospermum erythrorhizon: insights into the phylogenetic relationship among Boraginaceae species and the maternal lineages of purple gromwells.</title>
        <authorList>
            <person name="Okada T."/>
            <person name="Watanabe K."/>
        </authorList>
    </citation>
    <scope>NUCLEOTIDE SEQUENCE [LARGE SCALE GENOMIC DNA]</scope>
</reference>
<proteinExistence type="predicted"/>
<sequence length="101" mass="11331">MVDEEPLKQPPPIEDEVKSLPDKSLSFHSNHTQTFPILIRSQHLRQLQPYVHLLDSCSSFEDGKLPPSSTEENIGSISKSFSVVVKDCSASIVEQEPYQAH</sequence>
<feature type="region of interest" description="Disordered" evidence="1">
    <location>
        <begin position="1"/>
        <end position="25"/>
    </location>
</feature>
<comment type="caution">
    <text evidence="2">The sequence shown here is derived from an EMBL/GenBank/DDBJ whole genome shotgun (WGS) entry which is preliminary data.</text>
</comment>
<gene>
    <name evidence="2" type="ORF">LIER_43405</name>
</gene>
<keyword evidence="3" id="KW-1185">Reference proteome</keyword>
<organism evidence="2 3">
    <name type="scientific">Lithospermum erythrorhizon</name>
    <name type="common">Purple gromwell</name>
    <name type="synonym">Lithospermum officinale var. erythrorhizon</name>
    <dbReference type="NCBI Taxonomy" id="34254"/>
    <lineage>
        <taxon>Eukaryota</taxon>
        <taxon>Viridiplantae</taxon>
        <taxon>Streptophyta</taxon>
        <taxon>Embryophyta</taxon>
        <taxon>Tracheophyta</taxon>
        <taxon>Spermatophyta</taxon>
        <taxon>Magnoliopsida</taxon>
        <taxon>eudicotyledons</taxon>
        <taxon>Gunneridae</taxon>
        <taxon>Pentapetalae</taxon>
        <taxon>asterids</taxon>
        <taxon>lamiids</taxon>
        <taxon>Boraginales</taxon>
        <taxon>Boraginaceae</taxon>
        <taxon>Boraginoideae</taxon>
        <taxon>Lithospermeae</taxon>
        <taxon>Lithospermum</taxon>
    </lineage>
</organism>